<dbReference type="SUPFAM" id="SSF90123">
    <property type="entry name" value="ABC transporter transmembrane region"/>
    <property type="match status" value="2"/>
</dbReference>
<evidence type="ECO:0000256" key="2">
    <source>
        <dbReference type="ARBA" id="ARBA00004651"/>
    </source>
</evidence>
<dbReference type="GO" id="GO:0005524">
    <property type="term" value="F:ATP binding"/>
    <property type="evidence" value="ECO:0007669"/>
    <property type="project" value="UniProtKB-KW"/>
</dbReference>
<dbReference type="InterPro" id="IPR036640">
    <property type="entry name" value="ABC1_TM_sf"/>
</dbReference>
<evidence type="ECO:0000256" key="10">
    <source>
        <dbReference type="ARBA" id="ARBA00022989"/>
    </source>
</evidence>
<dbReference type="Gene3D" id="3.40.50.300">
    <property type="entry name" value="P-loop containing nucleotide triphosphate hydrolases"/>
    <property type="match status" value="2"/>
</dbReference>
<dbReference type="OrthoDB" id="9806127at2"/>
<dbReference type="CDD" id="cd07346">
    <property type="entry name" value="ABC_6TM_exporters"/>
    <property type="match status" value="1"/>
</dbReference>
<evidence type="ECO:0000259" key="14">
    <source>
        <dbReference type="PROSITE" id="PS50929"/>
    </source>
</evidence>
<dbReference type="SUPFAM" id="SSF52540">
    <property type="entry name" value="P-loop containing nucleoside triphosphate hydrolases"/>
    <property type="match status" value="2"/>
</dbReference>
<dbReference type="AlphaFoldDB" id="A0A5C5CC14"/>
<dbReference type="PROSITE" id="PS50893">
    <property type="entry name" value="ABC_TRANSPORTER_2"/>
    <property type="match status" value="2"/>
</dbReference>
<dbReference type="InterPro" id="IPR017871">
    <property type="entry name" value="ABC_transporter-like_CS"/>
</dbReference>
<dbReference type="Pfam" id="PF00664">
    <property type="entry name" value="ABC_membrane"/>
    <property type="match status" value="2"/>
</dbReference>
<reference evidence="16 17" key="1">
    <citation type="journal article" date="2011" name="Int. J. Syst. Evol. Microbiol.">
        <title>Ochrobactrum pecoris sp. nov., isolated from farm animals.</title>
        <authorList>
            <person name="Kampfer P."/>
            <person name="Huber B."/>
            <person name="Busse H.J."/>
            <person name="Scholz H.C."/>
            <person name="Tomaso H."/>
            <person name="Hotzel H."/>
            <person name="Melzer F."/>
        </authorList>
    </citation>
    <scope>NUCLEOTIDE SEQUENCE [LARGE SCALE GENOMIC DNA]</scope>
    <source>
        <strain evidence="16 17">08RB2639</strain>
    </source>
</reference>
<feature type="transmembrane region" description="Helical" evidence="12">
    <location>
        <begin position="874"/>
        <end position="897"/>
    </location>
</feature>
<feature type="domain" description="ABC transmembrane type-1" evidence="14">
    <location>
        <begin position="621"/>
        <end position="900"/>
    </location>
</feature>
<dbReference type="RefSeq" id="WP_140023222.1">
    <property type="nucleotide sequence ID" value="NZ_JACIEX010000022.1"/>
</dbReference>
<feature type="domain" description="ABC transmembrane type-1" evidence="14">
    <location>
        <begin position="13"/>
        <end position="295"/>
    </location>
</feature>
<evidence type="ECO:0000256" key="8">
    <source>
        <dbReference type="ARBA" id="ARBA00022741"/>
    </source>
</evidence>
<dbReference type="PANTHER" id="PTHR24221:SF654">
    <property type="entry name" value="ATP-BINDING CASSETTE SUB-FAMILY B MEMBER 6"/>
    <property type="match status" value="1"/>
</dbReference>
<gene>
    <name evidence="16" type="ORF">FIB18_23410</name>
    <name evidence="15" type="ORF">GGQ79_004759</name>
</gene>
<feature type="transmembrane region" description="Helical" evidence="12">
    <location>
        <begin position="838"/>
        <end position="862"/>
    </location>
</feature>
<evidence type="ECO:0000313" key="16">
    <source>
        <dbReference type="EMBL" id="TNV08761.1"/>
    </source>
</evidence>
<feature type="transmembrane region" description="Helical" evidence="12">
    <location>
        <begin position="240"/>
        <end position="262"/>
    </location>
</feature>
<evidence type="ECO:0000313" key="17">
    <source>
        <dbReference type="Proteomes" id="UP000313390"/>
    </source>
</evidence>
<keyword evidence="9 16" id="KW-0067">ATP-binding</keyword>
<keyword evidence="7 12" id="KW-0812">Transmembrane</keyword>
<evidence type="ECO:0000256" key="5">
    <source>
        <dbReference type="ARBA" id="ARBA00022475"/>
    </source>
</evidence>
<dbReference type="InterPro" id="IPR027417">
    <property type="entry name" value="P-loop_NTPase"/>
</dbReference>
<dbReference type="PANTHER" id="PTHR24221">
    <property type="entry name" value="ATP-BINDING CASSETTE SUB-FAMILY B"/>
    <property type="match status" value="1"/>
</dbReference>
<evidence type="ECO:0000313" key="15">
    <source>
        <dbReference type="EMBL" id="MBB4096201.1"/>
    </source>
</evidence>
<feature type="transmembrane region" description="Helical" evidence="12">
    <location>
        <begin position="622"/>
        <end position="643"/>
    </location>
</feature>
<evidence type="ECO:0000256" key="6">
    <source>
        <dbReference type="ARBA" id="ARBA00022597"/>
    </source>
</evidence>
<evidence type="ECO:0000259" key="13">
    <source>
        <dbReference type="PROSITE" id="PS50893"/>
    </source>
</evidence>
<dbReference type="PROSITE" id="PS50929">
    <property type="entry name" value="ABC_TM1F"/>
    <property type="match status" value="2"/>
</dbReference>
<evidence type="ECO:0000256" key="7">
    <source>
        <dbReference type="ARBA" id="ARBA00022692"/>
    </source>
</evidence>
<dbReference type="FunFam" id="3.40.50.300:FF:000221">
    <property type="entry name" value="Multidrug ABC transporter ATP-binding protein"/>
    <property type="match status" value="1"/>
</dbReference>
<keyword evidence="6" id="KW-0762">Sugar transport</keyword>
<organism evidence="16 17">
    <name type="scientific">Brucella pecoris</name>
    <dbReference type="NCBI Taxonomy" id="867683"/>
    <lineage>
        <taxon>Bacteria</taxon>
        <taxon>Pseudomonadati</taxon>
        <taxon>Pseudomonadota</taxon>
        <taxon>Alphaproteobacteria</taxon>
        <taxon>Hyphomicrobiales</taxon>
        <taxon>Brucellaceae</taxon>
        <taxon>Brucella/Ochrobactrum group</taxon>
        <taxon>Brucella</taxon>
    </lineage>
</organism>
<dbReference type="EMBL" id="VEWK01000024">
    <property type="protein sequence ID" value="TNV08761.1"/>
    <property type="molecule type" value="Genomic_DNA"/>
</dbReference>
<evidence type="ECO:0000256" key="4">
    <source>
        <dbReference type="ARBA" id="ARBA00022448"/>
    </source>
</evidence>
<evidence type="ECO:0000256" key="11">
    <source>
        <dbReference type="ARBA" id="ARBA00023136"/>
    </source>
</evidence>
<dbReference type="EMBL" id="JACIEX010000022">
    <property type="protein sequence ID" value="MBB4096201.1"/>
    <property type="molecule type" value="Genomic_DNA"/>
</dbReference>
<dbReference type="FunFam" id="3.40.50.300:FF:000299">
    <property type="entry name" value="ABC transporter ATP-binding protein/permease"/>
    <property type="match status" value="1"/>
</dbReference>
<dbReference type="Pfam" id="PF00005">
    <property type="entry name" value="ABC_tran"/>
    <property type="match status" value="2"/>
</dbReference>
<evidence type="ECO:0000256" key="9">
    <source>
        <dbReference type="ARBA" id="ARBA00022840"/>
    </source>
</evidence>
<accession>A0A5C5CC14</accession>
<sequence length="1152" mass="125653">MKALFVERWPFLAVSALLSIVATGAGLVPFIAVYWIAVQMLSKGALEPDMLWWPLWVSAVAIILKALLAAASSHLSHVAAYNILHDLRVALAAKLERVPLGYFSSHSSGSLKKIIADDVEQIEEAVAHAIPDIAAGVAVPLLSAAVLCFIDWRLALAAIAMFPVLISIYPLTLRATKPHSIAYFGALARLRSVTVQYVQGMKVIRAFLAADAAYTDFHKAVDDMADIGERFSTASLVPMSVLYTGLRANVLVLIPAGSLLYLSGEIGASEFILFLLIGMGMNAPILKLLFTGGSFYWRIKGAGAQIHELLEAPELAEPRMPIRPQGHTVRFRNVTFGYDEKPVIEAVDFEAGENSMTALVGPSGSGKTTLVKLAARFWDVQQGSIEIGGVDVRLMSRNDLASMISFVLQEPWLMNDTIRANILSGRPEATMEEVEDAARRARVEEFAASLPQGLDSPVGEGGRQLSGGQRQRVAIARAILRATPMVLLDEATAALDPDNEALVLEALSELARGCTVIAIAHRLDTIRNADQIVYLEAGKVKATGSHDKLKQNCAPYTQLWRSYEDVADWHLDRQTAQEASIPEVIENAPAAHVDEPELPAGIVALFLHLAGPMRSLLLKRGIPLLFLEGLFFGAPVFATYFTLDAILKNQLTLPASLLYTGVTGLCFFIHALLNICSHRVLWKVQVKAVASLQHRLGRHLRRVPLGSLQARDTGVLETLITQHATELNFVTPPSQAMRVLIGPILGFLVLIWIDWRLALVAVATLPFFAAIVLWSERIFKSVWKNLVSSQEQFNSRILDFVQGMPTLRLLGLGEKGFVSLSQALDHHRRVSRETVTRLTPTVAVGWIVLDLGFCALLFAGGLMAATGEMEPSTYLLFLVIGLVFYGPIADAFDLAAYRRLVERTMARVRDVLGLPLLSEPESPSVPRSLDIRFENVNFSYGEVPVLRGIDLELKAGLIHALTGPSGTGKSTILALLARFWDPDEGRITVGGVDLRQISSAMRSRLFAPVFQDTYLFDDTIAANIRIGKPEATYDQIVLAAQTAHCHDFIMSLENGYETGVGEGGSRLSGGERQRVVIARAILKDAPILLLDEATASIDPDNEHEIRIALARLCAGKTVIIVAHRPNTVANVDHIIAMESGRIEICQARGIKN</sequence>
<keyword evidence="5" id="KW-1003">Cell membrane</keyword>
<dbReference type="InterPro" id="IPR003593">
    <property type="entry name" value="AAA+_ATPase"/>
</dbReference>
<reference evidence="15 18" key="3">
    <citation type="submission" date="2020-08" db="EMBL/GenBank/DDBJ databases">
        <title>Genomic Encyclopedia of Type Strains, Phase IV (KMG-IV): sequencing the most valuable type-strain genomes for metagenomic binning, comparative biology and taxonomic classification.</title>
        <authorList>
            <person name="Goeker M."/>
        </authorList>
    </citation>
    <scope>NUCLEOTIDE SEQUENCE [LARGE SCALE GENOMIC DNA]</scope>
    <source>
        <strain evidence="15 18">DSM 23868</strain>
    </source>
</reference>
<dbReference type="SMART" id="SM00382">
    <property type="entry name" value="AAA"/>
    <property type="match status" value="2"/>
</dbReference>
<feature type="transmembrane region" description="Helical" evidence="12">
    <location>
        <begin position="736"/>
        <end position="753"/>
    </location>
</feature>
<dbReference type="GO" id="GO:0005886">
    <property type="term" value="C:plasma membrane"/>
    <property type="evidence" value="ECO:0007669"/>
    <property type="project" value="UniProtKB-SubCell"/>
</dbReference>
<evidence type="ECO:0000256" key="12">
    <source>
        <dbReference type="SAM" id="Phobius"/>
    </source>
</evidence>
<dbReference type="Proteomes" id="UP000313390">
    <property type="component" value="Unassembled WGS sequence"/>
</dbReference>
<feature type="transmembrane region" description="Helical" evidence="12">
    <location>
        <begin position="50"/>
        <end position="71"/>
    </location>
</feature>
<proteinExistence type="inferred from homology"/>
<comment type="caution">
    <text evidence="16">The sequence shown here is derived from an EMBL/GenBank/DDBJ whole genome shotgun (WGS) entry which is preliminary data.</text>
</comment>
<dbReference type="InterPro" id="IPR011527">
    <property type="entry name" value="ABC1_TM_dom"/>
</dbReference>
<keyword evidence="10 12" id="KW-1133">Transmembrane helix</keyword>
<comment type="similarity">
    <text evidence="3">Belongs to the ABC transporter superfamily.</text>
</comment>
<reference evidence="16" key="2">
    <citation type="submission" date="2019-06" db="EMBL/GenBank/DDBJ databases">
        <authorList>
            <person name="Hu M."/>
        </authorList>
    </citation>
    <scope>NUCLEOTIDE SEQUENCE</scope>
    <source>
        <strain evidence="16">08RB2639</strain>
    </source>
</reference>
<evidence type="ECO:0000256" key="1">
    <source>
        <dbReference type="ARBA" id="ARBA00004533"/>
    </source>
</evidence>
<feature type="transmembrane region" description="Helical" evidence="12">
    <location>
        <begin position="12"/>
        <end position="38"/>
    </location>
</feature>
<dbReference type="GO" id="GO:0016887">
    <property type="term" value="F:ATP hydrolysis activity"/>
    <property type="evidence" value="ECO:0007669"/>
    <property type="project" value="InterPro"/>
</dbReference>
<keyword evidence="4" id="KW-0813">Transport</keyword>
<keyword evidence="8" id="KW-0547">Nucleotide-binding</keyword>
<keyword evidence="18" id="KW-1185">Reference proteome</keyword>
<dbReference type="PROSITE" id="PS00211">
    <property type="entry name" value="ABC_TRANSPORTER_1"/>
    <property type="match status" value="2"/>
</dbReference>
<dbReference type="Gene3D" id="1.20.1560.10">
    <property type="entry name" value="ABC transporter type 1, transmembrane domain"/>
    <property type="match status" value="2"/>
</dbReference>
<evidence type="ECO:0000313" key="18">
    <source>
        <dbReference type="Proteomes" id="UP000553980"/>
    </source>
</evidence>
<dbReference type="GO" id="GO:0140359">
    <property type="term" value="F:ABC-type transporter activity"/>
    <property type="evidence" value="ECO:0007669"/>
    <property type="project" value="InterPro"/>
</dbReference>
<feature type="domain" description="ABC transporter" evidence="13">
    <location>
        <begin position="931"/>
        <end position="1152"/>
    </location>
</feature>
<feature type="transmembrane region" description="Helical" evidence="12">
    <location>
        <begin position="152"/>
        <end position="171"/>
    </location>
</feature>
<name>A0A5C5CC14_9HYPH</name>
<protein>
    <submittedName>
        <fullName evidence="16">ABC transporter ATP-binding protein</fullName>
    </submittedName>
    <submittedName>
        <fullName evidence="15">ABC-type multidrug transport system fused ATPase/permease subunit</fullName>
    </submittedName>
</protein>
<comment type="subcellular location">
    <subcellularLocation>
        <location evidence="1">Cell inner membrane</location>
    </subcellularLocation>
    <subcellularLocation>
        <location evidence="2">Cell membrane</location>
        <topology evidence="2">Multi-pass membrane protein</topology>
    </subcellularLocation>
</comment>
<keyword evidence="11 12" id="KW-0472">Membrane</keyword>
<feature type="transmembrane region" description="Helical" evidence="12">
    <location>
        <begin position="759"/>
        <end position="775"/>
    </location>
</feature>
<dbReference type="InterPro" id="IPR039421">
    <property type="entry name" value="Type_1_exporter"/>
</dbReference>
<dbReference type="Proteomes" id="UP000553980">
    <property type="component" value="Unassembled WGS sequence"/>
</dbReference>
<feature type="transmembrane region" description="Helical" evidence="12">
    <location>
        <begin position="655"/>
        <end position="673"/>
    </location>
</feature>
<dbReference type="InterPro" id="IPR003439">
    <property type="entry name" value="ABC_transporter-like_ATP-bd"/>
</dbReference>
<feature type="domain" description="ABC transporter" evidence="13">
    <location>
        <begin position="329"/>
        <end position="562"/>
    </location>
</feature>
<evidence type="ECO:0000256" key="3">
    <source>
        <dbReference type="ARBA" id="ARBA00005417"/>
    </source>
</evidence>
<feature type="transmembrane region" description="Helical" evidence="12">
    <location>
        <begin position="268"/>
        <end position="290"/>
    </location>
</feature>